<proteinExistence type="predicted"/>
<protein>
    <recommendedName>
        <fullName evidence="4">4-O-methyl-glucuronoyl methylesterase-like domain-containing protein</fullName>
    </recommendedName>
</protein>
<organism evidence="5 6">
    <name type="scientific">Aeoliella mucimassa</name>
    <dbReference type="NCBI Taxonomy" id="2527972"/>
    <lineage>
        <taxon>Bacteria</taxon>
        <taxon>Pseudomonadati</taxon>
        <taxon>Planctomycetota</taxon>
        <taxon>Planctomycetia</taxon>
        <taxon>Pirellulales</taxon>
        <taxon>Lacipirellulaceae</taxon>
        <taxon>Aeoliella</taxon>
    </lineage>
</organism>
<dbReference type="Gene3D" id="3.40.50.1820">
    <property type="entry name" value="alpha/beta hydrolase"/>
    <property type="match status" value="1"/>
</dbReference>
<dbReference type="Proteomes" id="UP000315750">
    <property type="component" value="Chromosome"/>
</dbReference>
<dbReference type="GO" id="GO:0052689">
    <property type="term" value="F:carboxylic ester hydrolase activity"/>
    <property type="evidence" value="ECO:0007669"/>
    <property type="project" value="UniProtKB-KW"/>
</dbReference>
<reference evidence="5 6" key="1">
    <citation type="submission" date="2019-02" db="EMBL/GenBank/DDBJ databases">
        <title>Deep-cultivation of Planctomycetes and their phenomic and genomic characterization uncovers novel biology.</title>
        <authorList>
            <person name="Wiegand S."/>
            <person name="Jogler M."/>
            <person name="Boedeker C."/>
            <person name="Pinto D."/>
            <person name="Vollmers J."/>
            <person name="Rivas-Marin E."/>
            <person name="Kohn T."/>
            <person name="Peeters S.H."/>
            <person name="Heuer A."/>
            <person name="Rast P."/>
            <person name="Oberbeckmann S."/>
            <person name="Bunk B."/>
            <person name="Jeske O."/>
            <person name="Meyerdierks A."/>
            <person name="Storesund J.E."/>
            <person name="Kallscheuer N."/>
            <person name="Luecker S."/>
            <person name="Lage O.M."/>
            <person name="Pohl T."/>
            <person name="Merkel B.J."/>
            <person name="Hornburger P."/>
            <person name="Mueller R.-W."/>
            <person name="Bruemmer F."/>
            <person name="Labrenz M."/>
            <person name="Spormann A.M."/>
            <person name="Op den Camp H."/>
            <person name="Overmann J."/>
            <person name="Amann R."/>
            <person name="Jetten M.S.M."/>
            <person name="Mascher T."/>
            <person name="Medema M.H."/>
            <person name="Devos D.P."/>
            <person name="Kaster A.-K."/>
            <person name="Ovreas L."/>
            <person name="Rohde M."/>
            <person name="Galperin M.Y."/>
            <person name="Jogler C."/>
        </authorList>
    </citation>
    <scope>NUCLEOTIDE SEQUENCE [LARGE SCALE GENOMIC DNA]</scope>
    <source>
        <strain evidence="5 6">Pan181</strain>
    </source>
</reference>
<evidence type="ECO:0000313" key="5">
    <source>
        <dbReference type="EMBL" id="QDU58636.1"/>
    </source>
</evidence>
<dbReference type="InterPro" id="IPR029058">
    <property type="entry name" value="AB_hydrolase_fold"/>
</dbReference>
<dbReference type="OrthoDB" id="9809261at2"/>
<dbReference type="InterPro" id="IPR054579">
    <property type="entry name" value="GCE-like_dom"/>
</dbReference>
<keyword evidence="1" id="KW-0719">Serine esterase</keyword>
<evidence type="ECO:0000256" key="2">
    <source>
        <dbReference type="ARBA" id="ARBA00022729"/>
    </source>
</evidence>
<dbReference type="SUPFAM" id="SSF53474">
    <property type="entry name" value="alpha/beta-Hydrolases"/>
    <property type="match status" value="1"/>
</dbReference>
<feature type="domain" description="4-O-methyl-glucuronoyl methylesterase-like" evidence="4">
    <location>
        <begin position="188"/>
        <end position="374"/>
    </location>
</feature>
<dbReference type="Pfam" id="PF22244">
    <property type="entry name" value="GCE_fung"/>
    <property type="match status" value="1"/>
</dbReference>
<dbReference type="RefSeq" id="WP_145250904.1">
    <property type="nucleotide sequence ID" value="NZ_CP036278.1"/>
</dbReference>
<evidence type="ECO:0000256" key="1">
    <source>
        <dbReference type="ARBA" id="ARBA00022487"/>
    </source>
</evidence>
<keyword evidence="2" id="KW-0732">Signal</keyword>
<gene>
    <name evidence="5" type="ORF">Pan181_48750</name>
</gene>
<evidence type="ECO:0000256" key="3">
    <source>
        <dbReference type="ARBA" id="ARBA00022801"/>
    </source>
</evidence>
<dbReference type="EMBL" id="CP036278">
    <property type="protein sequence ID" value="QDU58636.1"/>
    <property type="molecule type" value="Genomic_DNA"/>
</dbReference>
<accession>A0A518AV94</accession>
<evidence type="ECO:0000259" key="4">
    <source>
        <dbReference type="Pfam" id="PF22244"/>
    </source>
</evidence>
<name>A0A518AV94_9BACT</name>
<keyword evidence="6" id="KW-1185">Reference proteome</keyword>
<sequence>MIGASVVSRFHGLAMGAILVGTTLLPCPSTSADEPATWIARPETVRGYATRTDVEVREDHVPSYTLPEVLGEIDRQAPKDEQQQAWNDRRETLLDVFRNNAYGQAVPAPTKLEVETIEVAPLASVPGGVRERRRVTATLEGGEFDFEYVLYAKQSQQSPLFVMINNRDPELSSPEGEEFIGFLPVPEILKAGCAVAVFHHSHVAPDNPEHFREGVLSVVLPEGPRAADAPGAITAWSWGASRVLDSLSDHPLVDAERAAIIGHSRGGKTALWTGACDPRFSLVISNNSGCMGAALSRRAYGETVNIISRTFDYWFCPQLQEYGDRVAELPIDQHQLIALCAPRNVYVASAGDDLWADPRGEWLGLVNASPAFELIGSESLDTSDTMPVLGQPVTRGCTSYHIRPGRHNLTLWDWQQYLRVARDIWKIGETP</sequence>
<evidence type="ECO:0000313" key="6">
    <source>
        <dbReference type="Proteomes" id="UP000315750"/>
    </source>
</evidence>
<dbReference type="KEGG" id="amuc:Pan181_48750"/>
<dbReference type="AlphaFoldDB" id="A0A518AV94"/>
<keyword evidence="3" id="KW-0378">Hydrolase</keyword>